<feature type="region of interest" description="Disordered" evidence="1">
    <location>
        <begin position="1"/>
        <end position="58"/>
    </location>
</feature>
<feature type="compositionally biased region" description="Pro residues" evidence="1">
    <location>
        <begin position="29"/>
        <end position="43"/>
    </location>
</feature>
<evidence type="ECO:0000313" key="3">
    <source>
        <dbReference type="Proteomes" id="UP000549009"/>
    </source>
</evidence>
<dbReference type="RefSeq" id="WP_170316381.1">
    <property type="nucleotide sequence ID" value="NZ_BMSQ01000020.1"/>
</dbReference>
<keyword evidence="3" id="KW-1185">Reference proteome</keyword>
<evidence type="ECO:0000313" key="2">
    <source>
        <dbReference type="EMBL" id="MBB5108266.1"/>
    </source>
</evidence>
<accession>A0A7W8EXX9</accession>
<reference evidence="2 3" key="1">
    <citation type="submission" date="2020-08" db="EMBL/GenBank/DDBJ databases">
        <title>Genomic Encyclopedia of Type Strains, Phase III (KMG-III): the genomes of soil and plant-associated and newly described type strains.</title>
        <authorList>
            <person name="Whitman W."/>
        </authorList>
    </citation>
    <scope>NUCLEOTIDE SEQUENCE [LARGE SCALE GENOMIC DNA]</scope>
    <source>
        <strain evidence="2 3">CECT 3146</strain>
    </source>
</reference>
<dbReference type="EMBL" id="JACHJD010000018">
    <property type="protein sequence ID" value="MBB5108266.1"/>
    <property type="molecule type" value="Genomic_DNA"/>
</dbReference>
<evidence type="ECO:0000256" key="1">
    <source>
        <dbReference type="SAM" id="MobiDB-lite"/>
    </source>
</evidence>
<name>A0A7W8EXX9_STRST</name>
<proteinExistence type="predicted"/>
<organism evidence="2 3">
    <name type="scientific">Streptomyces spectabilis</name>
    <dbReference type="NCBI Taxonomy" id="68270"/>
    <lineage>
        <taxon>Bacteria</taxon>
        <taxon>Bacillati</taxon>
        <taxon>Actinomycetota</taxon>
        <taxon>Actinomycetes</taxon>
        <taxon>Kitasatosporales</taxon>
        <taxon>Streptomycetaceae</taxon>
        <taxon>Streptomyces</taxon>
    </lineage>
</organism>
<comment type="caution">
    <text evidence="2">The sequence shown here is derived from an EMBL/GenBank/DDBJ whole genome shotgun (WGS) entry which is preliminary data.</text>
</comment>
<dbReference type="Proteomes" id="UP000549009">
    <property type="component" value="Unassembled WGS sequence"/>
</dbReference>
<protein>
    <submittedName>
        <fullName evidence="2">Uncharacterized protein</fullName>
    </submittedName>
</protein>
<sequence length="58" mass="5893">MPEPPRPLARRRDNTAADLGSLVDLGLTEPPPEPAPISPPAPPATELAVGAAEEAASN</sequence>
<dbReference type="AlphaFoldDB" id="A0A7W8EXX9"/>
<gene>
    <name evidence="2" type="ORF">FHS40_007387</name>
</gene>